<dbReference type="GO" id="GO:0016020">
    <property type="term" value="C:membrane"/>
    <property type="evidence" value="ECO:0007669"/>
    <property type="project" value="InterPro"/>
</dbReference>
<dbReference type="CDD" id="cd07989">
    <property type="entry name" value="LPLAT_AGPAT-like"/>
    <property type="match status" value="1"/>
</dbReference>
<dbReference type="SMART" id="SM00563">
    <property type="entry name" value="PlsC"/>
    <property type="match status" value="1"/>
</dbReference>
<protein>
    <recommendedName>
        <fullName evidence="5">1-acyl-sn-glycerol-3-phosphate acyltransferase</fullName>
        <ecNumber evidence="5">2.3.1.51</ecNumber>
    </recommendedName>
</protein>
<sequence>MELSNFRLIFLPLSLIVILTLCKCSRIAKYYVKLIFYNSSIVLLSWFLIPFFLIRPGNEENLLTYANIAKHFTTLLGIKWTLRGENYLAQNKSFIIIANHQSCLDVLGLFNIWSIIGRLTGIAKKELLFFFPGLYLAGTIFIDRHSPKGKEVINEAMDRLKKVNAKLLVFPEGTRRNTGEIHPFKKGAFYAAIHHQVPIVPVVISSYLHFVDHEKKMFDEGEMIIRALPQISTTGVTAKEINDFMERIRQQMIKVYEETSAEAAKN</sequence>
<feature type="domain" description="Phospholipid/glycerol acyltransferase" evidence="7">
    <location>
        <begin position="94"/>
        <end position="207"/>
    </location>
</feature>
<organism evidence="8 9">
    <name type="scientific">Chironomus riparius</name>
    <dbReference type="NCBI Taxonomy" id="315576"/>
    <lineage>
        <taxon>Eukaryota</taxon>
        <taxon>Metazoa</taxon>
        <taxon>Ecdysozoa</taxon>
        <taxon>Arthropoda</taxon>
        <taxon>Hexapoda</taxon>
        <taxon>Insecta</taxon>
        <taxon>Pterygota</taxon>
        <taxon>Neoptera</taxon>
        <taxon>Endopterygota</taxon>
        <taxon>Diptera</taxon>
        <taxon>Nematocera</taxon>
        <taxon>Chironomoidea</taxon>
        <taxon>Chironomidae</taxon>
        <taxon>Chironominae</taxon>
        <taxon>Chironomus</taxon>
    </lineage>
</organism>
<evidence type="ECO:0000256" key="3">
    <source>
        <dbReference type="ARBA" id="ARBA00022679"/>
    </source>
</evidence>
<comment type="pathway">
    <text evidence="1">Phospholipid metabolism; CDP-diacylglycerol biosynthesis; CDP-diacylglycerol from sn-glycerol 3-phosphate: step 2/3.</text>
</comment>
<dbReference type="Proteomes" id="UP001153620">
    <property type="component" value="Chromosome 2"/>
</dbReference>
<dbReference type="EMBL" id="OU895878">
    <property type="protein sequence ID" value="CAG9801664.1"/>
    <property type="molecule type" value="Genomic_DNA"/>
</dbReference>
<gene>
    <name evidence="8" type="ORF">CHIRRI_LOCUS4586</name>
</gene>
<keyword evidence="6" id="KW-0812">Transmembrane</keyword>
<accession>A0A9N9WMP3</accession>
<keyword evidence="5" id="KW-0444">Lipid biosynthesis</keyword>
<evidence type="ECO:0000256" key="5">
    <source>
        <dbReference type="RuleBase" id="RU361267"/>
    </source>
</evidence>
<evidence type="ECO:0000256" key="4">
    <source>
        <dbReference type="ARBA" id="ARBA00023315"/>
    </source>
</evidence>
<keyword evidence="5" id="KW-1208">Phospholipid metabolism</keyword>
<dbReference type="InterPro" id="IPR004552">
    <property type="entry name" value="AGP_acyltrans"/>
</dbReference>
<dbReference type="OrthoDB" id="202234at2759"/>
<dbReference type="PANTHER" id="PTHR10434">
    <property type="entry name" value="1-ACYL-SN-GLYCEROL-3-PHOSPHATE ACYLTRANSFERASE"/>
    <property type="match status" value="1"/>
</dbReference>
<dbReference type="AlphaFoldDB" id="A0A9N9WMP3"/>
<comment type="domain">
    <text evidence="5">The HXXXXD motif is essential for acyltransferase activity and may constitute the binding site for the phosphate moiety of the glycerol-3-phosphate.</text>
</comment>
<keyword evidence="3 5" id="KW-0808">Transferase</keyword>
<dbReference type="InterPro" id="IPR002123">
    <property type="entry name" value="Plipid/glycerol_acylTrfase"/>
</dbReference>
<comment type="catalytic activity">
    <reaction evidence="5">
        <text>a 1-acyl-sn-glycero-3-phosphate + an acyl-CoA = a 1,2-diacyl-sn-glycero-3-phosphate + CoA</text>
        <dbReference type="Rhea" id="RHEA:19709"/>
        <dbReference type="ChEBI" id="CHEBI:57287"/>
        <dbReference type="ChEBI" id="CHEBI:57970"/>
        <dbReference type="ChEBI" id="CHEBI:58342"/>
        <dbReference type="ChEBI" id="CHEBI:58608"/>
        <dbReference type="EC" id="2.3.1.51"/>
    </reaction>
</comment>
<dbReference type="GO" id="GO:0006654">
    <property type="term" value="P:phosphatidic acid biosynthetic process"/>
    <property type="evidence" value="ECO:0007669"/>
    <property type="project" value="TreeGrafter"/>
</dbReference>
<dbReference type="Pfam" id="PF01553">
    <property type="entry name" value="Acyltransferase"/>
    <property type="match status" value="1"/>
</dbReference>
<evidence type="ECO:0000256" key="6">
    <source>
        <dbReference type="SAM" id="Phobius"/>
    </source>
</evidence>
<dbReference type="GO" id="GO:0003841">
    <property type="term" value="F:1-acylglycerol-3-phosphate O-acyltransferase activity"/>
    <property type="evidence" value="ECO:0007669"/>
    <property type="project" value="UniProtKB-UniRule"/>
</dbReference>
<keyword evidence="9" id="KW-1185">Reference proteome</keyword>
<evidence type="ECO:0000256" key="1">
    <source>
        <dbReference type="ARBA" id="ARBA00004728"/>
    </source>
</evidence>
<evidence type="ECO:0000313" key="8">
    <source>
        <dbReference type="EMBL" id="CAG9801664.1"/>
    </source>
</evidence>
<reference evidence="8" key="1">
    <citation type="submission" date="2022-01" db="EMBL/GenBank/DDBJ databases">
        <authorList>
            <person name="King R."/>
        </authorList>
    </citation>
    <scope>NUCLEOTIDE SEQUENCE</scope>
</reference>
<dbReference type="GO" id="GO:0005783">
    <property type="term" value="C:endoplasmic reticulum"/>
    <property type="evidence" value="ECO:0007669"/>
    <property type="project" value="TreeGrafter"/>
</dbReference>
<keyword evidence="5" id="KW-0594">Phospholipid biosynthesis</keyword>
<dbReference type="PANTHER" id="PTHR10434:SF11">
    <property type="entry name" value="1-ACYL-SN-GLYCEROL-3-PHOSPHATE ACYLTRANSFERASE"/>
    <property type="match status" value="1"/>
</dbReference>
<keyword evidence="6" id="KW-1133">Transmembrane helix</keyword>
<dbReference type="NCBIfam" id="TIGR00530">
    <property type="entry name" value="AGP_acyltrn"/>
    <property type="match status" value="1"/>
</dbReference>
<name>A0A9N9WMP3_9DIPT</name>
<feature type="transmembrane region" description="Helical" evidence="6">
    <location>
        <begin position="34"/>
        <end position="54"/>
    </location>
</feature>
<keyword evidence="4 5" id="KW-0012">Acyltransferase</keyword>
<evidence type="ECO:0000313" key="9">
    <source>
        <dbReference type="Proteomes" id="UP001153620"/>
    </source>
</evidence>
<dbReference type="SUPFAM" id="SSF69593">
    <property type="entry name" value="Glycerol-3-phosphate (1)-acyltransferase"/>
    <property type="match status" value="1"/>
</dbReference>
<keyword evidence="5" id="KW-0443">Lipid metabolism</keyword>
<reference evidence="8" key="2">
    <citation type="submission" date="2022-10" db="EMBL/GenBank/DDBJ databases">
        <authorList>
            <consortium name="ENA_rothamsted_submissions"/>
            <consortium name="culmorum"/>
            <person name="King R."/>
        </authorList>
    </citation>
    <scope>NUCLEOTIDE SEQUENCE</scope>
</reference>
<evidence type="ECO:0000256" key="2">
    <source>
        <dbReference type="ARBA" id="ARBA00008655"/>
    </source>
</evidence>
<evidence type="ECO:0000259" key="7">
    <source>
        <dbReference type="SMART" id="SM00563"/>
    </source>
</evidence>
<dbReference type="EC" id="2.3.1.51" evidence="5"/>
<keyword evidence="6" id="KW-0472">Membrane</keyword>
<comment type="similarity">
    <text evidence="2 5">Belongs to the 1-acyl-sn-glycerol-3-phosphate acyltransferase family.</text>
</comment>
<proteinExistence type="inferred from homology"/>